<dbReference type="SUPFAM" id="SSF51735">
    <property type="entry name" value="NAD(P)-binding Rossmann-fold domains"/>
    <property type="match status" value="1"/>
</dbReference>
<organism evidence="3 4">
    <name type="scientific">Penicillium frequentans</name>
    <dbReference type="NCBI Taxonomy" id="3151616"/>
    <lineage>
        <taxon>Eukaryota</taxon>
        <taxon>Fungi</taxon>
        <taxon>Dikarya</taxon>
        <taxon>Ascomycota</taxon>
        <taxon>Pezizomycotina</taxon>
        <taxon>Eurotiomycetes</taxon>
        <taxon>Eurotiomycetidae</taxon>
        <taxon>Eurotiales</taxon>
        <taxon>Aspergillaceae</taxon>
        <taxon>Penicillium</taxon>
    </lineage>
</organism>
<dbReference type="InterPro" id="IPR002347">
    <property type="entry name" value="SDR_fam"/>
</dbReference>
<dbReference type="PANTHER" id="PTHR43157:SF31">
    <property type="entry name" value="PHOSPHATIDYLINOSITOL-GLYCAN BIOSYNTHESIS CLASS F PROTEIN"/>
    <property type="match status" value="1"/>
</dbReference>
<sequence length="320" mass="35082">MSAKQILRSEAILEKYGKAISGKTILITGVSDISIAGELAIQLSTADPRLLILSARAESKVVSVMEKIKETRPNVMTRFFKMDLDYLSGIREAVEHDLADIHQIDHVICAAGVMACPYTMTKDGVEMQFGVNYLANFLLVKLLLPKVQAAGPSSSIISVASAAVRQGKVDFDDIGFSNGKTYEPIAAYCQSNVARVMFAKKLSENLEGQGVRVYSIDPGSVTTGLQRHVDAEMAAAIEKLRKDGYFVDVDGNRWPSQPRATRSEGAATIITGMIDPTITDHNGAYLSQNALADDELHRHILNEKNWARLWELSERLIQGQ</sequence>
<keyword evidence="2" id="KW-0560">Oxidoreductase</keyword>
<evidence type="ECO:0000313" key="4">
    <source>
        <dbReference type="Proteomes" id="UP001220324"/>
    </source>
</evidence>
<keyword evidence="4" id="KW-1185">Reference proteome</keyword>
<accession>A0AAD6D036</accession>
<dbReference type="Proteomes" id="UP001220324">
    <property type="component" value="Unassembled WGS sequence"/>
</dbReference>
<evidence type="ECO:0000256" key="2">
    <source>
        <dbReference type="ARBA" id="ARBA00023002"/>
    </source>
</evidence>
<dbReference type="Gene3D" id="3.40.50.720">
    <property type="entry name" value="NAD(P)-binding Rossmann-like Domain"/>
    <property type="match status" value="1"/>
</dbReference>
<comment type="caution">
    <text evidence="3">The sequence shown here is derived from an EMBL/GenBank/DDBJ whole genome shotgun (WGS) entry which is preliminary data.</text>
</comment>
<evidence type="ECO:0000256" key="1">
    <source>
        <dbReference type="ARBA" id="ARBA00006484"/>
    </source>
</evidence>
<dbReference type="GO" id="GO:0016491">
    <property type="term" value="F:oxidoreductase activity"/>
    <property type="evidence" value="ECO:0007669"/>
    <property type="project" value="UniProtKB-KW"/>
</dbReference>
<reference evidence="3 4" key="1">
    <citation type="journal article" date="2023" name="IMA Fungus">
        <title>Comparative genomic study of the Penicillium genus elucidates a diverse pangenome and 15 lateral gene transfer events.</title>
        <authorList>
            <person name="Petersen C."/>
            <person name="Sorensen T."/>
            <person name="Nielsen M.R."/>
            <person name="Sondergaard T.E."/>
            <person name="Sorensen J.L."/>
            <person name="Fitzpatrick D.A."/>
            <person name="Frisvad J.C."/>
            <person name="Nielsen K.L."/>
        </authorList>
    </citation>
    <scope>NUCLEOTIDE SEQUENCE [LARGE SCALE GENOMIC DNA]</scope>
    <source>
        <strain evidence="3 4">IBT 35679</strain>
    </source>
</reference>
<gene>
    <name evidence="3" type="ORF">N7494_004161</name>
</gene>
<dbReference type="PANTHER" id="PTHR43157">
    <property type="entry name" value="PHOSPHATIDYLINOSITOL-GLYCAN BIOSYNTHESIS CLASS F PROTEIN-RELATED"/>
    <property type="match status" value="1"/>
</dbReference>
<protein>
    <submittedName>
        <fullName evidence="3">Uncharacterized protein</fullName>
    </submittedName>
</protein>
<dbReference type="Pfam" id="PF00106">
    <property type="entry name" value="adh_short"/>
    <property type="match status" value="1"/>
</dbReference>
<evidence type="ECO:0000313" key="3">
    <source>
        <dbReference type="EMBL" id="KAJ5546576.1"/>
    </source>
</evidence>
<proteinExistence type="inferred from homology"/>
<comment type="similarity">
    <text evidence="1">Belongs to the short-chain dehydrogenases/reductases (SDR) family.</text>
</comment>
<name>A0AAD6D036_9EURO</name>
<dbReference type="EMBL" id="JAQIZZ010000003">
    <property type="protein sequence ID" value="KAJ5546576.1"/>
    <property type="molecule type" value="Genomic_DNA"/>
</dbReference>
<dbReference type="AlphaFoldDB" id="A0AAD6D036"/>
<dbReference type="InterPro" id="IPR036291">
    <property type="entry name" value="NAD(P)-bd_dom_sf"/>
</dbReference>